<feature type="transmembrane region" description="Helical" evidence="6">
    <location>
        <begin position="260"/>
        <end position="284"/>
    </location>
</feature>
<dbReference type="OrthoDB" id="264722at2"/>
<dbReference type="GO" id="GO:0005886">
    <property type="term" value="C:plasma membrane"/>
    <property type="evidence" value="ECO:0007669"/>
    <property type="project" value="UniProtKB-SubCell"/>
</dbReference>
<dbReference type="PANTHER" id="PTHR35007:SF2">
    <property type="entry name" value="PILUS ASSEMBLE PROTEIN"/>
    <property type="match status" value="1"/>
</dbReference>
<sequence>MDPTNAVALLLLWMTLLAAFVFWFRSWMAHRQIERRLQSPAADQPPRDHLSQGTSSGLIGQWLFRAGYRSRNAVTIFLALSLLGLLTGAGVVSFLLWSGVDDVLERLLVTLPGGVGEVFLPFAWASPWLAAGFLASLPALLVASRRKKRVQQIEQDLPLTLDLLSTLAEAGLSFDSALDRILMTQPRERPLATEFRLFQMDILAGRGRIDALRRLLRRGEVPWFSIFISAVMHSEQVGSSLAQTLRAQADDLRVRRRERALAFAMAVPVRLLGPLIICFLPGIMTATLGPIVYQIVQVLDSFLRGALAT</sequence>
<keyword evidence="5 6" id="KW-0472">Membrane</keyword>
<accession>A0A517Z945</accession>
<feature type="transmembrane region" description="Helical" evidence="6">
    <location>
        <begin position="73"/>
        <end position="98"/>
    </location>
</feature>
<keyword evidence="9" id="KW-1185">Reference proteome</keyword>
<evidence type="ECO:0000259" key="7">
    <source>
        <dbReference type="Pfam" id="PF00482"/>
    </source>
</evidence>
<dbReference type="RefSeq" id="WP_145370232.1">
    <property type="nucleotide sequence ID" value="NZ_CP036275.1"/>
</dbReference>
<comment type="subcellular location">
    <subcellularLocation>
        <location evidence="1">Cell membrane</location>
        <topology evidence="1">Multi-pass membrane protein</topology>
    </subcellularLocation>
</comment>
<keyword evidence="3 6" id="KW-0812">Transmembrane</keyword>
<keyword evidence="2" id="KW-1003">Cell membrane</keyword>
<evidence type="ECO:0000256" key="1">
    <source>
        <dbReference type="ARBA" id="ARBA00004651"/>
    </source>
</evidence>
<evidence type="ECO:0000313" key="9">
    <source>
        <dbReference type="Proteomes" id="UP000320496"/>
    </source>
</evidence>
<name>A0A517Z945_9PLAN</name>
<dbReference type="InterPro" id="IPR018076">
    <property type="entry name" value="T2SS_GspF_dom"/>
</dbReference>
<proteinExistence type="predicted"/>
<feature type="transmembrane region" description="Helical" evidence="6">
    <location>
        <begin position="118"/>
        <end position="143"/>
    </location>
</feature>
<reference evidence="8 9" key="1">
    <citation type="submission" date="2019-02" db="EMBL/GenBank/DDBJ databases">
        <title>Deep-cultivation of Planctomycetes and their phenomic and genomic characterization uncovers novel biology.</title>
        <authorList>
            <person name="Wiegand S."/>
            <person name="Jogler M."/>
            <person name="Boedeker C."/>
            <person name="Pinto D."/>
            <person name="Vollmers J."/>
            <person name="Rivas-Marin E."/>
            <person name="Kohn T."/>
            <person name="Peeters S.H."/>
            <person name="Heuer A."/>
            <person name="Rast P."/>
            <person name="Oberbeckmann S."/>
            <person name="Bunk B."/>
            <person name="Jeske O."/>
            <person name="Meyerdierks A."/>
            <person name="Storesund J.E."/>
            <person name="Kallscheuer N."/>
            <person name="Luecker S."/>
            <person name="Lage O.M."/>
            <person name="Pohl T."/>
            <person name="Merkel B.J."/>
            <person name="Hornburger P."/>
            <person name="Mueller R.-W."/>
            <person name="Bruemmer F."/>
            <person name="Labrenz M."/>
            <person name="Spormann A.M."/>
            <person name="Op den Camp H."/>
            <person name="Overmann J."/>
            <person name="Amann R."/>
            <person name="Jetten M.S.M."/>
            <person name="Mascher T."/>
            <person name="Medema M.H."/>
            <person name="Devos D.P."/>
            <person name="Kaster A.-K."/>
            <person name="Ovreas L."/>
            <person name="Rohde M."/>
            <person name="Galperin M.Y."/>
            <person name="Jogler C."/>
        </authorList>
    </citation>
    <scope>NUCLEOTIDE SEQUENCE [LARGE SCALE GENOMIC DNA]</scope>
    <source>
        <strain evidence="8 9">Mal4</strain>
    </source>
</reference>
<evidence type="ECO:0000256" key="5">
    <source>
        <dbReference type="ARBA" id="ARBA00023136"/>
    </source>
</evidence>
<keyword evidence="4 6" id="KW-1133">Transmembrane helix</keyword>
<evidence type="ECO:0000313" key="8">
    <source>
        <dbReference type="EMBL" id="QDU39004.1"/>
    </source>
</evidence>
<dbReference type="PANTHER" id="PTHR35007">
    <property type="entry name" value="INTEGRAL MEMBRANE PROTEIN-RELATED"/>
    <property type="match status" value="1"/>
</dbReference>
<evidence type="ECO:0000256" key="2">
    <source>
        <dbReference type="ARBA" id="ARBA00022475"/>
    </source>
</evidence>
<dbReference type="KEGG" id="mri:Mal4_33370"/>
<dbReference type="AlphaFoldDB" id="A0A517Z945"/>
<dbReference type="EMBL" id="CP036275">
    <property type="protein sequence ID" value="QDU39004.1"/>
    <property type="molecule type" value="Genomic_DNA"/>
</dbReference>
<feature type="transmembrane region" description="Helical" evidence="6">
    <location>
        <begin position="6"/>
        <end position="27"/>
    </location>
</feature>
<organism evidence="8 9">
    <name type="scientific">Maioricimonas rarisocia</name>
    <dbReference type="NCBI Taxonomy" id="2528026"/>
    <lineage>
        <taxon>Bacteria</taxon>
        <taxon>Pseudomonadati</taxon>
        <taxon>Planctomycetota</taxon>
        <taxon>Planctomycetia</taxon>
        <taxon>Planctomycetales</taxon>
        <taxon>Planctomycetaceae</taxon>
        <taxon>Maioricimonas</taxon>
    </lineage>
</organism>
<gene>
    <name evidence="8" type="ORF">Mal4_33370</name>
</gene>
<evidence type="ECO:0000256" key="6">
    <source>
        <dbReference type="SAM" id="Phobius"/>
    </source>
</evidence>
<dbReference type="Proteomes" id="UP000320496">
    <property type="component" value="Chromosome"/>
</dbReference>
<dbReference type="Pfam" id="PF00482">
    <property type="entry name" value="T2SSF"/>
    <property type="match status" value="1"/>
</dbReference>
<evidence type="ECO:0000256" key="4">
    <source>
        <dbReference type="ARBA" id="ARBA00022989"/>
    </source>
</evidence>
<feature type="domain" description="Type II secretion system protein GspF" evidence="7">
    <location>
        <begin position="161"/>
        <end position="288"/>
    </location>
</feature>
<evidence type="ECO:0000256" key="3">
    <source>
        <dbReference type="ARBA" id="ARBA00022692"/>
    </source>
</evidence>
<protein>
    <submittedName>
        <fullName evidence="8">Bacterial type II secretion system protein F domain protein</fullName>
    </submittedName>
</protein>